<organism evidence="1">
    <name type="scientific">Oryza glumipatula</name>
    <dbReference type="NCBI Taxonomy" id="40148"/>
    <lineage>
        <taxon>Eukaryota</taxon>
        <taxon>Viridiplantae</taxon>
        <taxon>Streptophyta</taxon>
        <taxon>Embryophyta</taxon>
        <taxon>Tracheophyta</taxon>
        <taxon>Spermatophyta</taxon>
        <taxon>Magnoliopsida</taxon>
        <taxon>Liliopsida</taxon>
        <taxon>Poales</taxon>
        <taxon>Poaceae</taxon>
        <taxon>BOP clade</taxon>
        <taxon>Oryzoideae</taxon>
        <taxon>Oryzeae</taxon>
        <taxon>Oryzinae</taxon>
        <taxon>Oryza</taxon>
    </lineage>
</organism>
<reference evidence="1" key="2">
    <citation type="submission" date="2018-05" db="EMBL/GenBank/DDBJ databases">
        <title>OgluRS3 (Oryza glumaepatula Reference Sequence Version 3).</title>
        <authorList>
            <person name="Zhang J."/>
            <person name="Kudrna D."/>
            <person name="Lee S."/>
            <person name="Talag J."/>
            <person name="Welchert J."/>
            <person name="Wing R.A."/>
        </authorList>
    </citation>
    <scope>NUCLEOTIDE SEQUENCE [LARGE SCALE GENOMIC DNA]</scope>
</reference>
<dbReference type="eggNOG" id="KOG1471">
    <property type="taxonomic scope" value="Eukaryota"/>
</dbReference>
<dbReference type="EnsemblPlants" id="OGLUM06G21610.1">
    <property type="protein sequence ID" value="OGLUM06G21610.1"/>
    <property type="gene ID" value="OGLUM06G21610"/>
</dbReference>
<protein>
    <submittedName>
        <fullName evidence="1">Uncharacterized protein</fullName>
    </submittedName>
</protein>
<keyword evidence="2" id="KW-1185">Reference proteome</keyword>
<proteinExistence type="predicted"/>
<dbReference type="PANTHER" id="PTHR46226:SF6">
    <property type="entry name" value="SEC14P-LIKE PHOSPHATIDYLINOSITOL TRANSFER FAMILY PROTEIN"/>
    <property type="match status" value="1"/>
</dbReference>
<dbReference type="Proteomes" id="UP000026961">
    <property type="component" value="Chromosome 6"/>
</dbReference>
<dbReference type="AlphaFoldDB" id="A0A0E0ABN8"/>
<evidence type="ECO:0000313" key="1">
    <source>
        <dbReference type="EnsemblPlants" id="OGLUM06G21610.1"/>
    </source>
</evidence>
<sequence>MGAAACDAAVEELTRLLDQVEEPLKQTFQLVDSLNWRIQNEIDSILEKPIIPVDLYRSIRETQLVGLSGYSKEVQIS</sequence>
<dbReference type="PANTHER" id="PTHR46226">
    <property type="entry name" value="CRAL-TRIO DOMAIN-CONTAINING PROTEIN"/>
    <property type="match status" value="1"/>
</dbReference>
<accession>A0A0E0ABN8</accession>
<dbReference type="Gramene" id="OGLUM06G21610.1">
    <property type="protein sequence ID" value="OGLUM06G21610.1"/>
    <property type="gene ID" value="OGLUM06G21610"/>
</dbReference>
<evidence type="ECO:0000313" key="2">
    <source>
        <dbReference type="Proteomes" id="UP000026961"/>
    </source>
</evidence>
<name>A0A0E0ABN8_9ORYZ</name>
<dbReference type="STRING" id="40148.A0A0E0ABN8"/>
<dbReference type="HOGENOM" id="CLU_180371_0_0_1"/>
<reference evidence="1" key="1">
    <citation type="submission" date="2015-04" db="UniProtKB">
        <authorList>
            <consortium name="EnsemblPlants"/>
        </authorList>
    </citation>
    <scope>IDENTIFICATION</scope>
</reference>